<feature type="compositionally biased region" description="Basic and acidic residues" evidence="1">
    <location>
        <begin position="77"/>
        <end position="91"/>
    </location>
</feature>
<keyword evidence="3" id="KW-1185">Reference proteome</keyword>
<evidence type="ECO:0000256" key="1">
    <source>
        <dbReference type="SAM" id="MobiDB-lite"/>
    </source>
</evidence>
<evidence type="ECO:0000313" key="2">
    <source>
        <dbReference type="EMBL" id="MFD2415521.1"/>
    </source>
</evidence>
<evidence type="ECO:0000313" key="3">
    <source>
        <dbReference type="Proteomes" id="UP001597417"/>
    </source>
</evidence>
<proteinExistence type="predicted"/>
<comment type="caution">
    <text evidence="2">The sequence shown here is derived from an EMBL/GenBank/DDBJ whole genome shotgun (WGS) entry which is preliminary data.</text>
</comment>
<dbReference type="EMBL" id="JBHUKR010000004">
    <property type="protein sequence ID" value="MFD2415521.1"/>
    <property type="molecule type" value="Genomic_DNA"/>
</dbReference>
<gene>
    <name evidence="2" type="ORF">ACFSXZ_04185</name>
</gene>
<sequence length="359" mass="38568">MRVGPSRHRSEDDIVEHRSRLRLVVSNRIREATSWTAGPPGHRDLAVSATAAGKGPVLVEPFGTNYPGHGEISGAGLHDRTGSRRSSSIEDHPDVVERLTSFREARFTTAGGARLRWSHTAERVVFGLGNRRFPLAVAADARVPPDGRVCPPAQVIALRDNSGPLRTALLLSPLALSGIFLPLLTKALTRRCGEHTHRPDTISEAGYFGDIIDDGAGPPTDLEGTRRRRMTLTAPVVTIMTRGGHGELTGHAGFQGVEFENLSVGSPDAEHGVPRQAAHHLVAQARPLPGMPGLIAFTMAACRGRPSTAIVDLPDPGRLLHAGRWIAPIQAGNGAWRSPWLELARPGDVLSVVHVEDMR</sequence>
<feature type="region of interest" description="Disordered" evidence="1">
    <location>
        <begin position="63"/>
        <end position="91"/>
    </location>
</feature>
<dbReference type="Proteomes" id="UP001597417">
    <property type="component" value="Unassembled WGS sequence"/>
</dbReference>
<dbReference type="RefSeq" id="WP_378261387.1">
    <property type="nucleotide sequence ID" value="NZ_JBHUKR010000004.1"/>
</dbReference>
<accession>A0ABW5FS28</accession>
<protein>
    <submittedName>
        <fullName evidence="2">Uncharacterized protein</fullName>
    </submittedName>
</protein>
<organism evidence="2 3">
    <name type="scientific">Amycolatopsis pigmentata</name>
    <dbReference type="NCBI Taxonomy" id="450801"/>
    <lineage>
        <taxon>Bacteria</taxon>
        <taxon>Bacillati</taxon>
        <taxon>Actinomycetota</taxon>
        <taxon>Actinomycetes</taxon>
        <taxon>Pseudonocardiales</taxon>
        <taxon>Pseudonocardiaceae</taxon>
        <taxon>Amycolatopsis</taxon>
    </lineage>
</organism>
<name>A0ABW5FS28_9PSEU</name>
<reference evidence="3" key="1">
    <citation type="journal article" date="2019" name="Int. J. Syst. Evol. Microbiol.">
        <title>The Global Catalogue of Microorganisms (GCM) 10K type strain sequencing project: providing services to taxonomists for standard genome sequencing and annotation.</title>
        <authorList>
            <consortium name="The Broad Institute Genomics Platform"/>
            <consortium name="The Broad Institute Genome Sequencing Center for Infectious Disease"/>
            <person name="Wu L."/>
            <person name="Ma J."/>
        </authorList>
    </citation>
    <scope>NUCLEOTIDE SEQUENCE [LARGE SCALE GENOMIC DNA]</scope>
    <source>
        <strain evidence="3">CGMCC 4.7645</strain>
    </source>
</reference>